<dbReference type="GeneID" id="71843381"/>
<dbReference type="Pfam" id="PF13161">
    <property type="entry name" value="DUF3996"/>
    <property type="match status" value="1"/>
</dbReference>
<gene>
    <name evidence="1" type="ordered locus">BH0562A</name>
</gene>
<organism evidence="1 2">
    <name type="scientific">Borrelia hermsii (strain HS1 / DAH)</name>
    <dbReference type="NCBI Taxonomy" id="314723"/>
    <lineage>
        <taxon>Bacteria</taxon>
        <taxon>Pseudomonadati</taxon>
        <taxon>Spirochaetota</taxon>
        <taxon>Spirochaetia</taxon>
        <taxon>Spirochaetales</taxon>
        <taxon>Borreliaceae</taxon>
        <taxon>Borrelia</taxon>
    </lineage>
</organism>
<evidence type="ECO:0000313" key="2">
    <source>
        <dbReference type="Proteomes" id="UP000008834"/>
    </source>
</evidence>
<dbReference type="EMBL" id="CP000048">
    <property type="protein sequence ID" value="AAX17069.1"/>
    <property type="molecule type" value="Genomic_DNA"/>
</dbReference>
<sequence>MKKIILILLLINYFNISAKDSYINKKGYFGIGVLGPLSNSFQLILGKNIEIEIGIYNGLRNLFTNFNILFASLEFAVLSSNVPEQSNTIDASLGIGIYGLWWLSEWQKTHKVYDSTNIGIRISLTLNIPIIKKNFDMFLKSGPGVNIWGIGGGNPKQKWELFAGIGMRLWLA</sequence>
<evidence type="ECO:0008006" key="3">
    <source>
        <dbReference type="Google" id="ProtNLM"/>
    </source>
</evidence>
<dbReference type="InterPro" id="IPR016489">
    <property type="entry name" value="BAPKO_0422-like"/>
</dbReference>
<reference evidence="2" key="1">
    <citation type="submission" date="2004-12" db="EMBL/GenBank/DDBJ databases">
        <title>The genome sequence of Borrelia hermsii and Borrelia turicatae: comparative analysis of two agents of endemic N. America relapsing fever.</title>
        <authorList>
            <person name="Porcella S.F."/>
            <person name="Raffel S.J."/>
            <person name="Schrumpf M.E."/>
            <person name="Montgomery B."/>
            <person name="Smith T."/>
            <person name="Schwan T.G."/>
        </authorList>
    </citation>
    <scope>NUCLEOTIDE SEQUENCE [LARGE SCALE GENOMIC DNA]</scope>
    <source>
        <strain evidence="2">HS1 / DAH</strain>
    </source>
</reference>
<name>A0AA34R458_BORHD</name>
<dbReference type="AlphaFoldDB" id="A0AA34R458"/>
<evidence type="ECO:0000313" key="1">
    <source>
        <dbReference type="EMBL" id="AAX17069.1"/>
    </source>
</evidence>
<proteinExistence type="predicted"/>
<dbReference type="Proteomes" id="UP000008834">
    <property type="component" value="Chromosome"/>
</dbReference>
<dbReference type="KEGG" id="bhr:BH0562A"/>
<accession>A0AA34R458</accession>
<protein>
    <recommendedName>
        <fullName evidence="3">DUF3996 domain-containing protein</fullName>
    </recommendedName>
</protein>
<dbReference type="RefSeq" id="WP_012422320.1">
    <property type="nucleotide sequence ID" value="NC_010673.1"/>
</dbReference>